<evidence type="ECO:0000259" key="1">
    <source>
        <dbReference type="PROSITE" id="PS51186"/>
    </source>
</evidence>
<dbReference type="Proteomes" id="UP001596047">
    <property type="component" value="Unassembled WGS sequence"/>
</dbReference>
<sequence>MAQMITMDVLDEMWWPKARGLYHEAFPHGRKPDSIIAAMFERKMSYLHLIVQGEIVIAMAITGRTGPSKSLLLIDYLAVREDCRGQGLGKDLVEEIKLWAEAKRGHSLSGMIVEVESEETPENRKRILFWEKCGFTVTDYVHTYIWVPEPYRAMYMKLEGGGPAFHTDGESLFKHITSFHNQAFRK</sequence>
<dbReference type="InterPro" id="IPR016181">
    <property type="entry name" value="Acyl_CoA_acyltransferase"/>
</dbReference>
<proteinExistence type="predicted"/>
<keyword evidence="3" id="KW-1185">Reference proteome</keyword>
<keyword evidence="2" id="KW-0808">Transferase</keyword>
<evidence type="ECO:0000313" key="2">
    <source>
        <dbReference type="EMBL" id="MFC5650239.1"/>
    </source>
</evidence>
<gene>
    <name evidence="2" type="ORF">ACFPYJ_14095</name>
</gene>
<name>A0ABW0VZR6_9BACL</name>
<protein>
    <submittedName>
        <fullName evidence="2">GNAT family N-acetyltransferase</fullName>
        <ecNumber evidence="2">2.3.-.-</ecNumber>
    </submittedName>
</protein>
<dbReference type="PROSITE" id="PS51186">
    <property type="entry name" value="GNAT"/>
    <property type="match status" value="1"/>
</dbReference>
<dbReference type="Gene3D" id="3.40.630.30">
    <property type="match status" value="1"/>
</dbReference>
<organism evidence="2 3">
    <name type="scientific">Paenibacillus solisilvae</name>
    <dbReference type="NCBI Taxonomy" id="2486751"/>
    <lineage>
        <taxon>Bacteria</taxon>
        <taxon>Bacillati</taxon>
        <taxon>Bacillota</taxon>
        <taxon>Bacilli</taxon>
        <taxon>Bacillales</taxon>
        <taxon>Paenibacillaceae</taxon>
        <taxon>Paenibacillus</taxon>
    </lineage>
</organism>
<dbReference type="GO" id="GO:0016746">
    <property type="term" value="F:acyltransferase activity"/>
    <property type="evidence" value="ECO:0007669"/>
    <property type="project" value="UniProtKB-KW"/>
</dbReference>
<evidence type="ECO:0000313" key="3">
    <source>
        <dbReference type="Proteomes" id="UP001596047"/>
    </source>
</evidence>
<dbReference type="RefSeq" id="WP_379188787.1">
    <property type="nucleotide sequence ID" value="NZ_JBHSOW010000047.1"/>
</dbReference>
<dbReference type="CDD" id="cd04301">
    <property type="entry name" value="NAT_SF"/>
    <property type="match status" value="1"/>
</dbReference>
<dbReference type="EMBL" id="JBHSOW010000047">
    <property type="protein sequence ID" value="MFC5650239.1"/>
    <property type="molecule type" value="Genomic_DNA"/>
</dbReference>
<accession>A0ABW0VZR6</accession>
<dbReference type="Pfam" id="PF13508">
    <property type="entry name" value="Acetyltransf_7"/>
    <property type="match status" value="1"/>
</dbReference>
<keyword evidence="2" id="KW-0012">Acyltransferase</keyword>
<dbReference type="EC" id="2.3.-.-" evidence="2"/>
<dbReference type="SUPFAM" id="SSF55729">
    <property type="entry name" value="Acyl-CoA N-acyltransferases (Nat)"/>
    <property type="match status" value="1"/>
</dbReference>
<comment type="caution">
    <text evidence="2">The sequence shown here is derived from an EMBL/GenBank/DDBJ whole genome shotgun (WGS) entry which is preliminary data.</text>
</comment>
<feature type="domain" description="N-acetyltransferase" evidence="1">
    <location>
        <begin position="5"/>
        <end position="161"/>
    </location>
</feature>
<dbReference type="InterPro" id="IPR000182">
    <property type="entry name" value="GNAT_dom"/>
</dbReference>
<reference evidence="3" key="1">
    <citation type="journal article" date="2019" name="Int. J. Syst. Evol. Microbiol.">
        <title>The Global Catalogue of Microorganisms (GCM) 10K type strain sequencing project: providing services to taxonomists for standard genome sequencing and annotation.</title>
        <authorList>
            <consortium name="The Broad Institute Genomics Platform"/>
            <consortium name="The Broad Institute Genome Sequencing Center for Infectious Disease"/>
            <person name="Wu L."/>
            <person name="Ma J."/>
        </authorList>
    </citation>
    <scope>NUCLEOTIDE SEQUENCE [LARGE SCALE GENOMIC DNA]</scope>
    <source>
        <strain evidence="3">CGMCC 1.3240</strain>
    </source>
</reference>